<evidence type="ECO:0000256" key="4">
    <source>
        <dbReference type="ARBA" id="ARBA00022946"/>
    </source>
</evidence>
<sequence>MFSHCIRSGLALFKSAVPVRHICITRTVRRQTVQDVIARLESVTGAQTSFSSPAEDRAALEAILPRSQAELPGRRMADSYDEAYIPLGKDLALREKYINYMGGVRTGRLMEDIDVFAVWLCYKYVKNPKQLPNMPSPFCIVTALVDRMDFTAHNLKPDEDIRLSGKVTYVGTSSLETTVVLEQLDGGHWEPITKAEMVMVARDPLNTGSAVVNPLVADTPEEQEMVKVGKVNKVRRKRMAEQSLFKLPPTQSEVALIHQVFIDTVDHGTFRQRRPENALFMSETKLKNLIICHPENRNVYGKIFGGYLMRQALELAYANAIINCSSGSRPRLTHVDDILFRKPVDVGSLLYLLSRVVYTEGNNLQLCVSAEVVDPRLGTKDLTNVFYFTFTTKEPVKPILPQTYHEMMMYLDGRRHYQALMGEKKFYGQADTEADAHSGM</sequence>
<keyword evidence="4" id="KW-0809">Transit peptide</keyword>
<dbReference type="GO" id="GO:0006637">
    <property type="term" value="P:acyl-CoA metabolic process"/>
    <property type="evidence" value="ECO:0007669"/>
    <property type="project" value="TreeGrafter"/>
</dbReference>
<keyword evidence="3" id="KW-0378">Hydrolase</keyword>
<feature type="domain" description="HotDog ACOT-type" evidence="5">
    <location>
        <begin position="82"/>
        <end position="205"/>
    </location>
</feature>
<dbReference type="EMBL" id="VIIS01001092">
    <property type="protein sequence ID" value="KAF0302113.1"/>
    <property type="molecule type" value="Genomic_DNA"/>
</dbReference>
<comment type="similarity">
    <text evidence="1">Belongs to the acyl coenzyme A hydrolase family.</text>
</comment>
<feature type="domain" description="HotDog ACOT-type" evidence="5">
    <location>
        <begin position="282"/>
        <end position="396"/>
    </location>
</feature>
<dbReference type="PROSITE" id="PS51770">
    <property type="entry name" value="HOTDOG_ACOT"/>
    <property type="match status" value="2"/>
</dbReference>
<evidence type="ECO:0000313" key="7">
    <source>
        <dbReference type="Proteomes" id="UP000440578"/>
    </source>
</evidence>
<dbReference type="GO" id="GO:0005739">
    <property type="term" value="C:mitochondrion"/>
    <property type="evidence" value="ECO:0007669"/>
    <property type="project" value="TreeGrafter"/>
</dbReference>
<evidence type="ECO:0000259" key="5">
    <source>
        <dbReference type="PROSITE" id="PS51770"/>
    </source>
</evidence>
<evidence type="ECO:0000313" key="6">
    <source>
        <dbReference type="EMBL" id="KAF0302113.1"/>
    </source>
</evidence>
<protein>
    <submittedName>
        <fullName evidence="6">Acyl-coenzyme A thioesterase 9, mitochondrial</fullName>
    </submittedName>
</protein>
<dbReference type="PANTHER" id="PTHR12655:SF0">
    <property type="entry name" value="ACYL-COENZYME A THIOESTERASE 9, MITOCHONDRIAL"/>
    <property type="match status" value="1"/>
</dbReference>
<dbReference type="Gene3D" id="3.10.129.10">
    <property type="entry name" value="Hotdog Thioesterase"/>
    <property type="match status" value="2"/>
</dbReference>
<keyword evidence="2" id="KW-0677">Repeat</keyword>
<dbReference type="GO" id="GO:0047617">
    <property type="term" value="F:fatty acyl-CoA hydrolase activity"/>
    <property type="evidence" value="ECO:0007669"/>
    <property type="project" value="TreeGrafter"/>
</dbReference>
<organism evidence="6 7">
    <name type="scientific">Amphibalanus amphitrite</name>
    <name type="common">Striped barnacle</name>
    <name type="synonym">Balanus amphitrite</name>
    <dbReference type="NCBI Taxonomy" id="1232801"/>
    <lineage>
        <taxon>Eukaryota</taxon>
        <taxon>Metazoa</taxon>
        <taxon>Ecdysozoa</taxon>
        <taxon>Arthropoda</taxon>
        <taxon>Crustacea</taxon>
        <taxon>Multicrustacea</taxon>
        <taxon>Cirripedia</taxon>
        <taxon>Thoracica</taxon>
        <taxon>Thoracicalcarea</taxon>
        <taxon>Balanomorpha</taxon>
        <taxon>Balanoidea</taxon>
        <taxon>Balanidae</taxon>
        <taxon>Amphibalaninae</taxon>
        <taxon>Amphibalanus</taxon>
    </lineage>
</organism>
<dbReference type="PANTHER" id="PTHR12655">
    <property type="entry name" value="ACYL-COA THIOESTERASE"/>
    <property type="match status" value="1"/>
</dbReference>
<evidence type="ECO:0000256" key="1">
    <source>
        <dbReference type="ARBA" id="ARBA00010458"/>
    </source>
</evidence>
<keyword evidence="7" id="KW-1185">Reference proteome</keyword>
<dbReference type="OrthoDB" id="331699at2759"/>
<evidence type="ECO:0000256" key="2">
    <source>
        <dbReference type="ARBA" id="ARBA00022737"/>
    </source>
</evidence>
<dbReference type="CDD" id="cd03442">
    <property type="entry name" value="BFIT_BACH"/>
    <property type="match status" value="2"/>
</dbReference>
<comment type="caution">
    <text evidence="6">The sequence shown here is derived from an EMBL/GenBank/DDBJ whole genome shotgun (WGS) entry which is preliminary data.</text>
</comment>
<proteinExistence type="inferred from homology"/>
<dbReference type="AlphaFoldDB" id="A0A6A4W7Y5"/>
<gene>
    <name evidence="6" type="primary">ACOT9_1</name>
    <name evidence="6" type="ORF">FJT64_025794</name>
</gene>
<name>A0A6A4W7Y5_AMPAM</name>
<reference evidence="6 7" key="1">
    <citation type="submission" date="2019-07" db="EMBL/GenBank/DDBJ databases">
        <title>Draft genome assembly of a fouling barnacle, Amphibalanus amphitrite (Darwin, 1854): The first reference genome for Thecostraca.</title>
        <authorList>
            <person name="Kim W."/>
        </authorList>
    </citation>
    <scope>NUCLEOTIDE SEQUENCE [LARGE SCALE GENOMIC DNA]</scope>
    <source>
        <strain evidence="6">SNU_AA5</strain>
        <tissue evidence="6">Soma without cirri and trophi</tissue>
    </source>
</reference>
<dbReference type="EMBL" id="VIIS01001092">
    <property type="protein sequence ID" value="KAF0302112.1"/>
    <property type="molecule type" value="Genomic_DNA"/>
</dbReference>
<evidence type="ECO:0000256" key="3">
    <source>
        <dbReference type="ARBA" id="ARBA00022801"/>
    </source>
</evidence>
<dbReference type="InterPro" id="IPR033120">
    <property type="entry name" value="HOTDOG_ACOT"/>
</dbReference>
<accession>A0A6A4W7Y5</accession>
<dbReference type="FunFam" id="3.10.129.10:FF:000012">
    <property type="entry name" value="Acyl-coenzyme A thioesterase 9, mitochondrial"/>
    <property type="match status" value="1"/>
</dbReference>
<dbReference type="InterPro" id="IPR029069">
    <property type="entry name" value="HotDog_dom_sf"/>
</dbReference>
<dbReference type="SUPFAM" id="SSF54637">
    <property type="entry name" value="Thioesterase/thiol ester dehydrase-isomerase"/>
    <property type="match status" value="2"/>
</dbReference>
<dbReference type="Proteomes" id="UP000440578">
    <property type="component" value="Unassembled WGS sequence"/>
</dbReference>